<dbReference type="InterPro" id="IPR011021">
    <property type="entry name" value="Arrestin-like_N"/>
</dbReference>
<evidence type="ECO:0000259" key="1">
    <source>
        <dbReference type="Pfam" id="PF00339"/>
    </source>
</evidence>
<dbReference type="InterPro" id="IPR011022">
    <property type="entry name" value="Arrestin_C-like"/>
</dbReference>
<dbReference type="Gene3D" id="2.60.40.640">
    <property type="match status" value="2"/>
</dbReference>
<name>A0A8K1FJ50_PYTOL</name>
<dbReference type="Pfam" id="PF00339">
    <property type="entry name" value="Arrestin_N"/>
    <property type="match status" value="1"/>
</dbReference>
<comment type="caution">
    <text evidence="3">The sequence shown here is derived from an EMBL/GenBank/DDBJ whole genome shotgun (WGS) entry which is preliminary data.</text>
</comment>
<reference evidence="3" key="1">
    <citation type="submission" date="2019-03" db="EMBL/GenBank/DDBJ databases">
        <title>Long read genome sequence of the mycoparasitic Pythium oligandrum ATCC 38472 isolated from sugarbeet rhizosphere.</title>
        <authorList>
            <person name="Gaulin E."/>
        </authorList>
    </citation>
    <scope>NUCLEOTIDE SEQUENCE</scope>
    <source>
        <strain evidence="3">ATCC 38472_TT</strain>
    </source>
</reference>
<evidence type="ECO:0000313" key="4">
    <source>
        <dbReference type="Proteomes" id="UP000794436"/>
    </source>
</evidence>
<dbReference type="OrthoDB" id="7785529at2759"/>
<evidence type="ECO:0000313" key="3">
    <source>
        <dbReference type="EMBL" id="TMW65700.1"/>
    </source>
</evidence>
<dbReference type="SUPFAM" id="SSF81296">
    <property type="entry name" value="E set domains"/>
    <property type="match status" value="1"/>
</dbReference>
<organism evidence="3 4">
    <name type="scientific">Pythium oligandrum</name>
    <name type="common">Mycoparasitic fungus</name>
    <dbReference type="NCBI Taxonomy" id="41045"/>
    <lineage>
        <taxon>Eukaryota</taxon>
        <taxon>Sar</taxon>
        <taxon>Stramenopiles</taxon>
        <taxon>Oomycota</taxon>
        <taxon>Peronosporomycetes</taxon>
        <taxon>Pythiales</taxon>
        <taxon>Pythiaceae</taxon>
        <taxon>Pythium</taxon>
    </lineage>
</organism>
<dbReference type="EMBL" id="SPLM01000037">
    <property type="protein sequence ID" value="TMW65700.1"/>
    <property type="molecule type" value="Genomic_DNA"/>
</dbReference>
<dbReference type="Pfam" id="PF02752">
    <property type="entry name" value="Arrestin_C"/>
    <property type="match status" value="1"/>
</dbReference>
<evidence type="ECO:0000259" key="2">
    <source>
        <dbReference type="Pfam" id="PF02752"/>
    </source>
</evidence>
<dbReference type="InterPro" id="IPR050357">
    <property type="entry name" value="Arrestin_domain-protein"/>
</dbReference>
<keyword evidence="4" id="KW-1185">Reference proteome</keyword>
<dbReference type="Proteomes" id="UP000794436">
    <property type="component" value="Unassembled WGS sequence"/>
</dbReference>
<feature type="domain" description="Arrestin-like N-terminal" evidence="1">
    <location>
        <begin position="31"/>
        <end position="129"/>
    </location>
</feature>
<dbReference type="GO" id="GO:0005737">
    <property type="term" value="C:cytoplasm"/>
    <property type="evidence" value="ECO:0007669"/>
    <property type="project" value="TreeGrafter"/>
</dbReference>
<protein>
    <recommendedName>
        <fullName evidence="5">Arrestin C-terminal-like domain-containing protein</fullName>
    </recommendedName>
</protein>
<accession>A0A8K1FJ50</accession>
<evidence type="ECO:0008006" key="5">
    <source>
        <dbReference type="Google" id="ProtNLM"/>
    </source>
</evidence>
<dbReference type="PANTHER" id="PTHR11188:SF17">
    <property type="entry name" value="FI21816P1"/>
    <property type="match status" value="1"/>
</dbReference>
<dbReference type="InterPro" id="IPR014756">
    <property type="entry name" value="Ig_E-set"/>
</dbReference>
<feature type="domain" description="Arrestin C-terminal-like" evidence="2">
    <location>
        <begin position="163"/>
        <end position="229"/>
    </location>
</feature>
<proteinExistence type="predicted"/>
<dbReference type="PANTHER" id="PTHR11188">
    <property type="entry name" value="ARRESTIN DOMAIN CONTAINING PROTEIN"/>
    <property type="match status" value="1"/>
</dbReference>
<dbReference type="AlphaFoldDB" id="A0A8K1FJ50"/>
<dbReference type="GO" id="GO:0015031">
    <property type="term" value="P:protein transport"/>
    <property type="evidence" value="ECO:0007669"/>
    <property type="project" value="TreeGrafter"/>
</dbReference>
<dbReference type="InterPro" id="IPR014752">
    <property type="entry name" value="Arrestin-like_C"/>
</dbReference>
<sequence>MGKLGKVFGLGKKGKISISIEKPSCIAGELIHAVVLKATGKEKVSWEQRIGQEFETEDFEREHEFFKEKIILSQIPHTLQPGDYVYPFQYQLPSTLPGVFSLERYACLGVNNLEATVQYKFKATLEDLKARTYVVVHERLAQRIQPSQDSITQNIHWFCCLSRGKCTLAVAMDKNVYLPGETAQILCHITNDSHVNISALRCHLYQDITLTLAFPEAQTFTRLIAEARFSGVPAVPSSSDR</sequence>
<gene>
    <name evidence="3" type="ORF">Poli38472_008342</name>
</gene>